<organism evidence="1">
    <name type="scientific">marine metagenome</name>
    <dbReference type="NCBI Taxonomy" id="408172"/>
    <lineage>
        <taxon>unclassified sequences</taxon>
        <taxon>metagenomes</taxon>
        <taxon>ecological metagenomes</taxon>
    </lineage>
</organism>
<evidence type="ECO:0000313" key="1">
    <source>
        <dbReference type="EMBL" id="SUZ98143.1"/>
    </source>
</evidence>
<name>A0A381SAJ9_9ZZZZ</name>
<sequence length="251" mass="28400">MYETKEMTSGGYRYIPSVFQYSGGVSAMSGHVLQRVQFSKPLPMDRGFEKIREYLISIDRPLQAFCACELRSPAPFTEDEFRRFNEIYAGTLSDWGILKDVSNPVARANVCPDFDKPKEPSFHAFTHTLELPNTGPTFVISGSGEVPEGKGGYQDHIVARNDISAKGLLEKAEWVLSEMERRMSAFGAGWEDTTAVQVYTVHDIHHLLVRKFAPRGILRNGFVWHHNRPPVLGLEYEMDCRCVLTERILGV</sequence>
<proteinExistence type="predicted"/>
<protein>
    <recommendedName>
        <fullName evidence="2">RidA family protein</fullName>
    </recommendedName>
</protein>
<dbReference type="AlphaFoldDB" id="A0A381SAJ9"/>
<evidence type="ECO:0008006" key="2">
    <source>
        <dbReference type="Google" id="ProtNLM"/>
    </source>
</evidence>
<gene>
    <name evidence="1" type="ORF">METZ01_LOCUS50997</name>
</gene>
<accession>A0A381SAJ9</accession>
<dbReference type="EMBL" id="UINC01002576">
    <property type="protein sequence ID" value="SUZ98143.1"/>
    <property type="molecule type" value="Genomic_DNA"/>
</dbReference>
<reference evidence="1" key="1">
    <citation type="submission" date="2018-05" db="EMBL/GenBank/DDBJ databases">
        <authorList>
            <person name="Lanie J.A."/>
            <person name="Ng W.-L."/>
            <person name="Kazmierczak K.M."/>
            <person name="Andrzejewski T.M."/>
            <person name="Davidsen T.M."/>
            <person name="Wayne K.J."/>
            <person name="Tettelin H."/>
            <person name="Glass J.I."/>
            <person name="Rusch D."/>
            <person name="Podicherti R."/>
            <person name="Tsui H.-C.T."/>
            <person name="Winkler M.E."/>
        </authorList>
    </citation>
    <scope>NUCLEOTIDE SEQUENCE</scope>
</reference>